<evidence type="ECO:0000256" key="2">
    <source>
        <dbReference type="SAM" id="Phobius"/>
    </source>
</evidence>
<feature type="compositionally biased region" description="Polar residues" evidence="1">
    <location>
        <begin position="164"/>
        <end position="176"/>
    </location>
</feature>
<keyword evidence="4" id="KW-1185">Reference proteome</keyword>
<accession>A0ABU6RZ35</accession>
<gene>
    <name evidence="3" type="ORF">PIB30_104608</name>
</gene>
<feature type="non-terminal residue" evidence="3">
    <location>
        <position position="1"/>
    </location>
</feature>
<dbReference type="Proteomes" id="UP001341840">
    <property type="component" value="Unassembled WGS sequence"/>
</dbReference>
<dbReference type="EMBL" id="JASCZI010033854">
    <property type="protein sequence ID" value="MED6129106.1"/>
    <property type="molecule type" value="Genomic_DNA"/>
</dbReference>
<evidence type="ECO:0000313" key="4">
    <source>
        <dbReference type="Proteomes" id="UP001341840"/>
    </source>
</evidence>
<evidence type="ECO:0000313" key="3">
    <source>
        <dbReference type="EMBL" id="MED6129106.1"/>
    </source>
</evidence>
<organism evidence="3 4">
    <name type="scientific">Stylosanthes scabra</name>
    <dbReference type="NCBI Taxonomy" id="79078"/>
    <lineage>
        <taxon>Eukaryota</taxon>
        <taxon>Viridiplantae</taxon>
        <taxon>Streptophyta</taxon>
        <taxon>Embryophyta</taxon>
        <taxon>Tracheophyta</taxon>
        <taxon>Spermatophyta</taxon>
        <taxon>Magnoliopsida</taxon>
        <taxon>eudicotyledons</taxon>
        <taxon>Gunneridae</taxon>
        <taxon>Pentapetalae</taxon>
        <taxon>rosids</taxon>
        <taxon>fabids</taxon>
        <taxon>Fabales</taxon>
        <taxon>Fabaceae</taxon>
        <taxon>Papilionoideae</taxon>
        <taxon>50 kb inversion clade</taxon>
        <taxon>dalbergioids sensu lato</taxon>
        <taxon>Dalbergieae</taxon>
        <taxon>Pterocarpus clade</taxon>
        <taxon>Stylosanthes</taxon>
    </lineage>
</organism>
<protein>
    <submittedName>
        <fullName evidence="3">Uncharacterized protein</fullName>
    </submittedName>
</protein>
<reference evidence="3 4" key="1">
    <citation type="journal article" date="2023" name="Plants (Basel)">
        <title>Bridging the Gap: Combining Genomics and Transcriptomics Approaches to Understand Stylosanthes scabra, an Orphan Legume from the Brazilian Caatinga.</title>
        <authorList>
            <person name="Ferreira-Neto J.R.C."/>
            <person name="da Silva M.D."/>
            <person name="Binneck E."/>
            <person name="de Melo N.F."/>
            <person name="da Silva R.H."/>
            <person name="de Melo A.L.T.M."/>
            <person name="Pandolfi V."/>
            <person name="Bustamante F.O."/>
            <person name="Brasileiro-Vidal A.C."/>
            <person name="Benko-Iseppon A.M."/>
        </authorList>
    </citation>
    <scope>NUCLEOTIDE SEQUENCE [LARGE SCALE GENOMIC DNA]</scope>
    <source>
        <tissue evidence="3">Leaves</tissue>
    </source>
</reference>
<proteinExistence type="predicted"/>
<keyword evidence="2" id="KW-0472">Membrane</keyword>
<evidence type="ECO:0000256" key="1">
    <source>
        <dbReference type="SAM" id="MobiDB-lite"/>
    </source>
</evidence>
<sequence length="182" mass="19643">PFSPFVAVPSSAPLVFCVAVFLRVVCLHAGLNVLRPLSSSVAFFPEPPAARHHPVPTLPPPPPYLSAAGGAVQSHRDGRSSSLSPFLVRVCSLCMADSDEVAKSAENQQTEQVCSFFRKPINRKNIRKRVIGSDDEGDDSKDENSLLHSQKKALKPDNKLYFSTGPSKSAASTQPSEESEKT</sequence>
<feature type="region of interest" description="Disordered" evidence="1">
    <location>
        <begin position="128"/>
        <end position="182"/>
    </location>
</feature>
<name>A0ABU6RZ35_9FABA</name>
<feature type="transmembrane region" description="Helical" evidence="2">
    <location>
        <begin position="12"/>
        <end position="34"/>
    </location>
</feature>
<keyword evidence="2" id="KW-0812">Transmembrane</keyword>
<feature type="non-terminal residue" evidence="3">
    <location>
        <position position="182"/>
    </location>
</feature>
<comment type="caution">
    <text evidence="3">The sequence shown here is derived from an EMBL/GenBank/DDBJ whole genome shotgun (WGS) entry which is preliminary data.</text>
</comment>
<keyword evidence="2" id="KW-1133">Transmembrane helix</keyword>